<evidence type="ECO:0000313" key="8">
    <source>
        <dbReference type="Proteomes" id="UP000242180"/>
    </source>
</evidence>
<dbReference type="GO" id="GO:0007264">
    <property type="term" value="P:small GTPase-mediated signal transduction"/>
    <property type="evidence" value="ECO:0007669"/>
    <property type="project" value="UniProtKB-UniRule"/>
</dbReference>
<accession>A0A1X2HMP2</accession>
<dbReference type="OrthoDB" id="9446342at2759"/>
<reference evidence="7 8" key="1">
    <citation type="submission" date="2016-07" db="EMBL/GenBank/DDBJ databases">
        <title>Pervasive Adenine N6-methylation of Active Genes in Fungi.</title>
        <authorList>
            <consortium name="DOE Joint Genome Institute"/>
            <person name="Mondo S.J."/>
            <person name="Dannebaum R.O."/>
            <person name="Kuo R.C."/>
            <person name="Labutti K."/>
            <person name="Haridas S."/>
            <person name="Kuo A."/>
            <person name="Salamov A."/>
            <person name="Ahrendt S.R."/>
            <person name="Lipzen A."/>
            <person name="Sullivan W."/>
            <person name="Andreopoulos W.B."/>
            <person name="Clum A."/>
            <person name="Lindquist E."/>
            <person name="Daum C."/>
            <person name="Ramamoorthy G.K."/>
            <person name="Gryganskyi A."/>
            <person name="Culley D."/>
            <person name="Magnuson J.K."/>
            <person name="James T.Y."/>
            <person name="O'Malley M.A."/>
            <person name="Stajich J.E."/>
            <person name="Spatafora J.W."/>
            <person name="Visel A."/>
            <person name="Grigoriev I.V."/>
        </authorList>
    </citation>
    <scope>NUCLEOTIDE SEQUENCE [LARGE SCALE GENOMIC DNA]</scope>
    <source>
        <strain evidence="7 8">NRRL 2496</strain>
    </source>
</reference>
<dbReference type="Proteomes" id="UP000242180">
    <property type="component" value="Unassembled WGS sequence"/>
</dbReference>
<comment type="similarity">
    <text evidence="2 5">Belongs to the Rab GDI family.</text>
</comment>
<dbReference type="FunFam" id="1.10.405.10:FF:000003">
    <property type="entry name" value="Rab proteins geranylgeranyltransferase component A"/>
    <property type="match status" value="1"/>
</dbReference>
<evidence type="ECO:0000256" key="6">
    <source>
        <dbReference type="SAM" id="MobiDB-lite"/>
    </source>
</evidence>
<dbReference type="Gene3D" id="1.10.405.10">
    <property type="entry name" value="Guanine Nucleotide Dissociation Inhibitor, domain 1"/>
    <property type="match status" value="1"/>
</dbReference>
<evidence type="ECO:0000256" key="5">
    <source>
        <dbReference type="PIRNR" id="PIRNR016550"/>
    </source>
</evidence>
<dbReference type="Gene3D" id="3.50.50.60">
    <property type="entry name" value="FAD/NAD(P)-binding domain"/>
    <property type="match status" value="2"/>
</dbReference>
<dbReference type="InterPro" id="IPR018203">
    <property type="entry name" value="GDP_dissociation_inhibitor"/>
</dbReference>
<dbReference type="InParanoid" id="A0A1X2HMP2"/>
<dbReference type="GO" id="GO:0005634">
    <property type="term" value="C:nucleus"/>
    <property type="evidence" value="ECO:0007669"/>
    <property type="project" value="TreeGrafter"/>
</dbReference>
<dbReference type="STRING" id="13706.A0A1X2HMP2"/>
<dbReference type="InterPro" id="IPR036188">
    <property type="entry name" value="FAD/NAD-bd_sf"/>
</dbReference>
<dbReference type="GO" id="GO:0005829">
    <property type="term" value="C:cytosol"/>
    <property type="evidence" value="ECO:0007669"/>
    <property type="project" value="TreeGrafter"/>
</dbReference>
<feature type="compositionally biased region" description="Basic and acidic residues" evidence="6">
    <location>
        <begin position="586"/>
        <end position="597"/>
    </location>
</feature>
<gene>
    <name evidence="7" type="ORF">BCR43DRAFT_521603</name>
</gene>
<dbReference type="GO" id="GO:0005968">
    <property type="term" value="C:Rab-protein geranylgeranyltransferase complex"/>
    <property type="evidence" value="ECO:0007669"/>
    <property type="project" value="UniProtKB-UniRule"/>
</dbReference>
<evidence type="ECO:0000256" key="2">
    <source>
        <dbReference type="ARBA" id="ARBA00005593"/>
    </source>
</evidence>
<dbReference type="PIRSF" id="PIRSF016550">
    <property type="entry name" value="Rab_ger_ger_transf_A_euk"/>
    <property type="match status" value="1"/>
</dbReference>
<protein>
    <recommendedName>
        <fullName evidence="5">Rab escort protein 1</fullName>
    </recommendedName>
</protein>
<feature type="region of interest" description="Disordered" evidence="6">
    <location>
        <begin position="547"/>
        <end position="597"/>
    </location>
</feature>
<evidence type="ECO:0000256" key="3">
    <source>
        <dbReference type="ARBA" id="ARBA00022468"/>
    </source>
</evidence>
<dbReference type="GO" id="GO:0006886">
    <property type="term" value="P:intracellular protein transport"/>
    <property type="evidence" value="ECO:0007669"/>
    <property type="project" value="InterPro"/>
</dbReference>
<dbReference type="GO" id="GO:0005092">
    <property type="term" value="F:GDP-dissociation inhibitor activity"/>
    <property type="evidence" value="ECO:0007669"/>
    <property type="project" value="InterPro"/>
</dbReference>
<feature type="compositionally biased region" description="Acidic residues" evidence="6">
    <location>
        <begin position="557"/>
        <end position="574"/>
    </location>
</feature>
<comment type="subcellular location">
    <subcellularLocation>
        <location evidence="1 5">Cytoplasm</location>
    </subcellularLocation>
</comment>
<dbReference type="PRINTS" id="PR00891">
    <property type="entry name" value="RABGDIREP"/>
</dbReference>
<comment type="caution">
    <text evidence="7">The sequence shown here is derived from an EMBL/GenBank/DDBJ whole genome shotgun (WGS) entry which is preliminary data.</text>
</comment>
<keyword evidence="4 5" id="KW-0963">Cytoplasm</keyword>
<name>A0A1X2HMP2_SYNRA</name>
<dbReference type="AlphaFoldDB" id="A0A1X2HMP2"/>
<dbReference type="PANTHER" id="PTHR11787">
    <property type="entry name" value="RAB GDP-DISSOCIATION INHIBITOR"/>
    <property type="match status" value="1"/>
</dbReference>
<keyword evidence="3 5" id="KW-0343">GTPase activation</keyword>
<dbReference type="InterPro" id="IPR001738">
    <property type="entry name" value="Rab_escort"/>
</dbReference>
<comment type="function">
    <text evidence="5">Substrate-binding subunit of the Rab geranylgeranyltransferase (GGTase) complex. Binds unprenylated Rab proteins.</text>
</comment>
<dbReference type="PANTHER" id="PTHR11787:SF4">
    <property type="entry name" value="CHM, RAB ESCORT PROTEIN 1"/>
    <property type="match status" value="1"/>
</dbReference>
<evidence type="ECO:0000256" key="1">
    <source>
        <dbReference type="ARBA" id="ARBA00004496"/>
    </source>
</evidence>
<dbReference type="Pfam" id="PF00996">
    <property type="entry name" value="GDI"/>
    <property type="match status" value="2"/>
</dbReference>
<dbReference type="SUPFAM" id="SSF51905">
    <property type="entry name" value="FAD/NAD(P)-binding domain"/>
    <property type="match status" value="1"/>
</dbReference>
<dbReference type="GO" id="GO:0016192">
    <property type="term" value="P:vesicle-mediated transport"/>
    <property type="evidence" value="ECO:0007669"/>
    <property type="project" value="TreeGrafter"/>
</dbReference>
<evidence type="ECO:0000313" key="7">
    <source>
        <dbReference type="EMBL" id="ORZ00599.1"/>
    </source>
</evidence>
<proteinExistence type="inferred from homology"/>
<dbReference type="OMA" id="EHYVLHA"/>
<dbReference type="Gene3D" id="3.30.519.10">
    <property type="entry name" value="Guanine Nucleotide Dissociation Inhibitor, domain 2"/>
    <property type="match status" value="1"/>
</dbReference>
<dbReference type="GO" id="GO:0005096">
    <property type="term" value="F:GTPase activator activity"/>
    <property type="evidence" value="ECO:0007669"/>
    <property type="project" value="UniProtKB-UniRule"/>
</dbReference>
<organism evidence="7 8">
    <name type="scientific">Syncephalastrum racemosum</name>
    <name type="common">Filamentous fungus</name>
    <dbReference type="NCBI Taxonomy" id="13706"/>
    <lineage>
        <taxon>Eukaryota</taxon>
        <taxon>Fungi</taxon>
        <taxon>Fungi incertae sedis</taxon>
        <taxon>Mucoromycota</taxon>
        <taxon>Mucoromycotina</taxon>
        <taxon>Mucoromycetes</taxon>
        <taxon>Mucorales</taxon>
        <taxon>Syncephalastraceae</taxon>
        <taxon>Syncephalastrum</taxon>
    </lineage>
</organism>
<sequence>MSLEETAFDAIVLGTGLTESIIAGALARAGKKVLHLDSNENYGGSWGVLSFKDLLQWSQKAKDIPQQGSENNAAIAYQSMHSANFKNVAFHLPGRHIKDETTTVHTFEKALSPIIAEEIKSRLQYTFHDTVSRDLWASQVAHAADQLARPEQENVDIDLQPALSRLAILGEALKKARQYNIDLAPKLLSCRGDLVEILIQSGVGRYLEFKGVDDMFVFNHDTTRMEKVPSSKEDVFSNKSIKLIDKRKLMNFLTFTMDYQNDPTALEGFESATYAEYLSKKFKITGRLQTAILYAIAVVDTRTDAKTGLERTQAFMKSIGRFSKGGYLCTLYGGGSEIAQAFCRICAVYGGIYILNQKLSSFILDEETGKCMGVVTDDNQTFHCDWLITSPDYLCDRWLPKGREFGSWIARCVLITDIPLVDTEDVNMLSYSVTPLEEGRAPILALHQNNESMACPPGKYITYFWQDQSDTVSLQEAIKLLLKTQEGEMITPEWILSYEQRQRRISDFAEQFNTPDNVIPCSDPTAALDFESATKEAKAAFYKIMPSDTEFMPPQKEDDEREVMDDAQDEDEDEPKCTATVEDDKEELKGTEAHDAT</sequence>
<keyword evidence="8" id="KW-1185">Reference proteome</keyword>
<dbReference type="EMBL" id="MCGN01000002">
    <property type="protein sequence ID" value="ORZ00599.1"/>
    <property type="molecule type" value="Genomic_DNA"/>
</dbReference>
<evidence type="ECO:0000256" key="4">
    <source>
        <dbReference type="ARBA" id="ARBA00022490"/>
    </source>
</evidence>